<comment type="similarity">
    <text evidence="2 11">Belongs to the ENDOU family.</text>
</comment>
<keyword evidence="11" id="KW-0732">Signal</keyword>
<keyword evidence="7 11" id="KW-0378">Hydrolase</keyword>
<dbReference type="PROSITE" id="PS51959">
    <property type="entry name" value="ENDOU"/>
    <property type="match status" value="2"/>
</dbReference>
<keyword evidence="4 11" id="KW-0540">Nuclease</keyword>
<dbReference type="GO" id="GO:0046872">
    <property type="term" value="F:metal ion binding"/>
    <property type="evidence" value="ECO:0007669"/>
    <property type="project" value="UniProtKB-UniRule"/>
</dbReference>
<evidence type="ECO:0000313" key="14">
    <source>
        <dbReference type="WBParaSite" id="PgR002_g208_t01"/>
    </source>
</evidence>
<dbReference type="Proteomes" id="UP000887569">
    <property type="component" value="Unplaced"/>
</dbReference>
<evidence type="ECO:0000256" key="11">
    <source>
        <dbReference type="RuleBase" id="RU367085"/>
    </source>
</evidence>
<keyword evidence="9 11" id="KW-0464">Manganese</keyword>
<evidence type="ECO:0000259" key="12">
    <source>
        <dbReference type="PROSITE" id="PS51959"/>
    </source>
</evidence>
<evidence type="ECO:0000256" key="9">
    <source>
        <dbReference type="ARBA" id="ARBA00023211"/>
    </source>
</evidence>
<feature type="domain" description="EndoU" evidence="12">
    <location>
        <begin position="307"/>
        <end position="571"/>
    </location>
</feature>
<evidence type="ECO:0000256" key="3">
    <source>
        <dbReference type="ARBA" id="ARBA00011245"/>
    </source>
</evidence>
<evidence type="ECO:0000256" key="8">
    <source>
        <dbReference type="ARBA" id="ARBA00022884"/>
    </source>
</evidence>
<accession>A0A915A9F6</accession>
<dbReference type="GO" id="GO:0004521">
    <property type="term" value="F:RNA endonuclease activity"/>
    <property type="evidence" value="ECO:0007669"/>
    <property type="project" value="UniProtKB-UniRule"/>
</dbReference>
<evidence type="ECO:0000256" key="4">
    <source>
        <dbReference type="ARBA" id="ARBA00022722"/>
    </source>
</evidence>
<dbReference type="GO" id="GO:0016829">
    <property type="term" value="F:lyase activity"/>
    <property type="evidence" value="ECO:0007669"/>
    <property type="project" value="UniProtKB-KW"/>
</dbReference>
<feature type="domain" description="EndoU" evidence="12">
    <location>
        <begin position="24"/>
        <end position="289"/>
    </location>
</feature>
<dbReference type="AlphaFoldDB" id="A0A915A9F6"/>
<evidence type="ECO:0000256" key="6">
    <source>
        <dbReference type="ARBA" id="ARBA00022759"/>
    </source>
</evidence>
<keyword evidence="5 11" id="KW-0479">Metal-binding</keyword>
<feature type="signal peptide" evidence="11">
    <location>
        <begin position="1"/>
        <end position="18"/>
    </location>
</feature>
<sequence length="571" mass="64272">MITLLLVPAFILVSRVYAAVNGITAKDVSSVLTSLVTLDSNAAGEGDMIVKYQNMASGKYFDHDNAENPLFASVSNRINDGPTFIALRELQELYQTPDIYKEDVSSFTRRAVSHAFIDAIFYTAVMQKAWLFLGQAGLVSLDAQTFKNQLYEIWFEEYARDSVKGTSGFETIFVGEVNGTKVVGLNNWYRFYRLEMNNKTNYHGWFNRAKDVHITLQYEWGPFEAFKDAFLMGCSPEFEIAAYTICALSQFKECLFNHTTYQFSMNIETISPPGEMMKITSLAVAQYTGATTTKVTVSQKTTTKGAGDARLQKLVDDMRAADIDRPTHYVLNWGKPVSSNADVSPDALFTFVNETLFERPVYKALVDLYGSGYFIADVCQEETPLTADIVHASLLNITFDSFTNTTVFQLALEYLQEIHYVTDWPTFREKLWTYWFATYTRCKGPLGSSGFEHVFVGEWKGTEISGQHGWVKFYLLEQAGLINYYGYISYNEQLTGTIRYTWEQYLKPTGGFNVGTSPAFDFALFSVCALTRTGSNGCRFTLDGFPMGVTSYLQSCANNIDICIATAYSTN</sequence>
<keyword evidence="10" id="KW-0456">Lyase</keyword>
<evidence type="ECO:0000256" key="10">
    <source>
        <dbReference type="ARBA" id="ARBA00023239"/>
    </source>
</evidence>
<dbReference type="Pfam" id="PF09412">
    <property type="entry name" value="XendoU"/>
    <property type="match status" value="2"/>
</dbReference>
<evidence type="ECO:0000256" key="7">
    <source>
        <dbReference type="ARBA" id="ARBA00022801"/>
    </source>
</evidence>
<evidence type="ECO:0000256" key="1">
    <source>
        <dbReference type="ARBA" id="ARBA00001936"/>
    </source>
</evidence>
<evidence type="ECO:0000313" key="13">
    <source>
        <dbReference type="Proteomes" id="UP000887569"/>
    </source>
</evidence>
<keyword evidence="8 11" id="KW-0694">RNA-binding</keyword>
<dbReference type="PANTHER" id="PTHR12439:SF42">
    <property type="entry name" value="ENDORIBONUCLEASE-RELATED"/>
    <property type="match status" value="1"/>
</dbReference>
<dbReference type="WBParaSite" id="PgR002_g208_t01">
    <property type="protein sequence ID" value="PgR002_g208_t01"/>
    <property type="gene ID" value="PgR002_g208"/>
</dbReference>
<dbReference type="GO" id="GO:0016787">
    <property type="term" value="F:hydrolase activity"/>
    <property type="evidence" value="ECO:0007669"/>
    <property type="project" value="UniProtKB-KW"/>
</dbReference>
<comment type="subunit">
    <text evidence="3 11">Monomer.</text>
</comment>
<dbReference type="CDD" id="cd21159">
    <property type="entry name" value="XendoU"/>
    <property type="match status" value="2"/>
</dbReference>
<dbReference type="GO" id="GO:0003723">
    <property type="term" value="F:RNA binding"/>
    <property type="evidence" value="ECO:0007669"/>
    <property type="project" value="UniProtKB-UniRule"/>
</dbReference>
<feature type="chain" id="PRO_5038172371" evidence="11">
    <location>
        <begin position="19"/>
        <end position="571"/>
    </location>
</feature>
<dbReference type="PANTHER" id="PTHR12439">
    <property type="entry name" value="PLACENTAL PROTEIN 11-RELATED"/>
    <property type="match status" value="1"/>
</dbReference>
<organism evidence="13 14">
    <name type="scientific">Parascaris univalens</name>
    <name type="common">Nematode worm</name>
    <dbReference type="NCBI Taxonomy" id="6257"/>
    <lineage>
        <taxon>Eukaryota</taxon>
        <taxon>Metazoa</taxon>
        <taxon>Ecdysozoa</taxon>
        <taxon>Nematoda</taxon>
        <taxon>Chromadorea</taxon>
        <taxon>Rhabditida</taxon>
        <taxon>Spirurina</taxon>
        <taxon>Ascaridomorpha</taxon>
        <taxon>Ascaridoidea</taxon>
        <taxon>Ascarididae</taxon>
        <taxon>Parascaris</taxon>
    </lineage>
</organism>
<name>A0A915A9F6_PARUN</name>
<reference evidence="14" key="1">
    <citation type="submission" date="2022-11" db="UniProtKB">
        <authorList>
            <consortium name="WormBaseParasite"/>
        </authorList>
    </citation>
    <scope>IDENTIFICATION</scope>
</reference>
<dbReference type="InterPro" id="IPR039787">
    <property type="entry name" value="ENDOU"/>
</dbReference>
<comment type="cofactor">
    <cofactor evidence="1 11">
        <name>Mn(2+)</name>
        <dbReference type="ChEBI" id="CHEBI:29035"/>
    </cofactor>
</comment>
<protein>
    <submittedName>
        <fullName evidence="14">Endoribonuclease</fullName>
    </submittedName>
</protein>
<evidence type="ECO:0000256" key="2">
    <source>
        <dbReference type="ARBA" id="ARBA00010168"/>
    </source>
</evidence>
<dbReference type="InterPro" id="IPR037227">
    <property type="entry name" value="EndoU-like"/>
</dbReference>
<keyword evidence="6 11" id="KW-0255">Endonuclease</keyword>
<dbReference type="InterPro" id="IPR018998">
    <property type="entry name" value="EndoU_C"/>
</dbReference>
<dbReference type="SUPFAM" id="SSF142877">
    <property type="entry name" value="EndoU-like"/>
    <property type="match status" value="2"/>
</dbReference>
<keyword evidence="13" id="KW-1185">Reference proteome</keyword>
<proteinExistence type="inferred from homology"/>
<evidence type="ECO:0000256" key="5">
    <source>
        <dbReference type="ARBA" id="ARBA00022723"/>
    </source>
</evidence>